<organism evidence="1 2">
    <name type="scientific">Rubus argutus</name>
    <name type="common">Southern blackberry</name>
    <dbReference type="NCBI Taxonomy" id="59490"/>
    <lineage>
        <taxon>Eukaryota</taxon>
        <taxon>Viridiplantae</taxon>
        <taxon>Streptophyta</taxon>
        <taxon>Embryophyta</taxon>
        <taxon>Tracheophyta</taxon>
        <taxon>Spermatophyta</taxon>
        <taxon>Magnoliopsida</taxon>
        <taxon>eudicotyledons</taxon>
        <taxon>Gunneridae</taxon>
        <taxon>Pentapetalae</taxon>
        <taxon>rosids</taxon>
        <taxon>fabids</taxon>
        <taxon>Rosales</taxon>
        <taxon>Rosaceae</taxon>
        <taxon>Rosoideae</taxon>
        <taxon>Rosoideae incertae sedis</taxon>
        <taxon>Rubus</taxon>
    </lineage>
</organism>
<keyword evidence="2" id="KW-1185">Reference proteome</keyword>
<accession>A0AAW1YJN3</accession>
<sequence length="166" mass="19441">MGSKASSNQLLVYLIQSKIEDPERTKEIKCYGMDVDPITKNFNQVTQELPISATEQQTMRQFRAWISDPDDGRRNLEIFEASKKWFKDLMTPGVWLSDTQVDVCLYFVRKNTHHHSQPLSQCCTILDTVFWSWMTGRWKSFQENPNSYQWDSDIMGYPLGKSPQFT</sequence>
<proteinExistence type="predicted"/>
<protein>
    <submittedName>
        <fullName evidence="1">Uncharacterized protein</fullName>
    </submittedName>
</protein>
<dbReference type="AlphaFoldDB" id="A0AAW1YJN3"/>
<evidence type="ECO:0000313" key="1">
    <source>
        <dbReference type="EMBL" id="KAK9948828.1"/>
    </source>
</evidence>
<reference evidence="1 2" key="1">
    <citation type="journal article" date="2023" name="G3 (Bethesda)">
        <title>A chromosome-length genome assembly and annotation of blackberry (Rubus argutus, cv. 'Hillquist').</title>
        <authorList>
            <person name="Bruna T."/>
            <person name="Aryal R."/>
            <person name="Dudchenko O."/>
            <person name="Sargent D.J."/>
            <person name="Mead D."/>
            <person name="Buti M."/>
            <person name="Cavallini A."/>
            <person name="Hytonen T."/>
            <person name="Andres J."/>
            <person name="Pham M."/>
            <person name="Weisz D."/>
            <person name="Mascagni F."/>
            <person name="Usai G."/>
            <person name="Natali L."/>
            <person name="Bassil N."/>
            <person name="Fernandez G.E."/>
            <person name="Lomsadze A."/>
            <person name="Armour M."/>
            <person name="Olukolu B."/>
            <person name="Poorten T."/>
            <person name="Britton C."/>
            <person name="Davik J."/>
            <person name="Ashrafi H."/>
            <person name="Aiden E.L."/>
            <person name="Borodovsky M."/>
            <person name="Worthington M."/>
        </authorList>
    </citation>
    <scope>NUCLEOTIDE SEQUENCE [LARGE SCALE GENOMIC DNA]</scope>
    <source>
        <strain evidence="1">PI 553951</strain>
    </source>
</reference>
<comment type="caution">
    <text evidence="1">The sequence shown here is derived from an EMBL/GenBank/DDBJ whole genome shotgun (WGS) entry which is preliminary data.</text>
</comment>
<gene>
    <name evidence="1" type="ORF">M0R45_004388</name>
</gene>
<dbReference type="Proteomes" id="UP001457282">
    <property type="component" value="Unassembled WGS sequence"/>
</dbReference>
<name>A0AAW1YJN3_RUBAR</name>
<evidence type="ECO:0000313" key="2">
    <source>
        <dbReference type="Proteomes" id="UP001457282"/>
    </source>
</evidence>
<dbReference type="EMBL" id="JBEDUW010000001">
    <property type="protein sequence ID" value="KAK9948828.1"/>
    <property type="molecule type" value="Genomic_DNA"/>
</dbReference>